<protein>
    <submittedName>
        <fullName evidence="6">ATP-dependent zinc metalloprotease FtsH</fullName>
        <ecNumber evidence="6">3.4.24.-</ecNumber>
    </submittedName>
</protein>
<keyword evidence="6" id="KW-0645">Protease</keyword>
<dbReference type="EC" id="3.4.24.-" evidence="6"/>
<dbReference type="PANTHER" id="PTHR23073">
    <property type="entry name" value="26S PROTEASOME REGULATORY SUBUNIT"/>
    <property type="match status" value="1"/>
</dbReference>
<evidence type="ECO:0000313" key="6">
    <source>
        <dbReference type="EMBL" id="CAJ0810684.1"/>
    </source>
</evidence>
<evidence type="ECO:0000256" key="3">
    <source>
        <dbReference type="ARBA" id="ARBA00022840"/>
    </source>
</evidence>
<feature type="domain" description="AAA+ ATPase" evidence="5">
    <location>
        <begin position="97"/>
        <end position="229"/>
    </location>
</feature>
<feature type="region of interest" description="Disordered" evidence="4">
    <location>
        <begin position="309"/>
        <end position="347"/>
    </location>
</feature>
<reference evidence="6 7" key="1">
    <citation type="submission" date="2023-07" db="EMBL/GenBank/DDBJ databases">
        <authorList>
            <person name="Peeters C."/>
        </authorList>
    </citation>
    <scope>NUCLEOTIDE SEQUENCE [LARGE SCALE GENOMIC DNA]</scope>
    <source>
        <strain evidence="6 7">LMG 18101</strain>
    </source>
</reference>
<dbReference type="SUPFAM" id="SSF52540">
    <property type="entry name" value="P-loop containing nucleoside triphosphate hydrolases"/>
    <property type="match status" value="1"/>
</dbReference>
<dbReference type="Gene3D" id="3.40.50.300">
    <property type="entry name" value="P-loop containing nucleotide triphosphate hydrolases"/>
    <property type="match status" value="1"/>
</dbReference>
<sequence length="347" mass="38637">MAQPNLRGDRSALQRTMNAILTEARAKGLREVGSSAQGVTAPGTHLLPDRIAELVFDVPTRRRLDDLVLPPSVREHVGEFLYEYMHSSLLRQHSLEPRHTALLVGPPGNGKTSLAEVIATELSLPLLSVRYDAVVDSFLGETANRLRKLIDYASLNPCILFFDEFDAVGKERGDVQETGEIKRVVSSLLTQLDRLPSHSIVVCATNHPELLDRAVWRRFELKLELPLPGPIELSKWFENFEKSLGAPIGISASDFVDCMTGESMSEVEAFTLDIRRKLVLSKGALTPEMAIHEVLSRWQKRLTRQELDTNGRKLSARKTPTRTSAQKTSKSKKKAVLPEQDLLSGSE</sequence>
<comment type="caution">
    <text evidence="6">The sequence shown here is derived from an EMBL/GenBank/DDBJ whole genome shotgun (WGS) entry which is preliminary data.</text>
</comment>
<proteinExistence type="inferred from homology"/>
<evidence type="ECO:0000256" key="4">
    <source>
        <dbReference type="SAM" id="MobiDB-lite"/>
    </source>
</evidence>
<keyword evidence="3" id="KW-0067">ATP-binding</keyword>
<evidence type="ECO:0000256" key="1">
    <source>
        <dbReference type="ARBA" id="ARBA00006914"/>
    </source>
</evidence>
<keyword evidence="6" id="KW-0378">Hydrolase</keyword>
<dbReference type="InterPro" id="IPR003959">
    <property type="entry name" value="ATPase_AAA_core"/>
</dbReference>
<evidence type="ECO:0000313" key="7">
    <source>
        <dbReference type="Proteomes" id="UP001189757"/>
    </source>
</evidence>
<dbReference type="InterPro" id="IPR050221">
    <property type="entry name" value="26S_Proteasome_ATPase"/>
</dbReference>
<keyword evidence="6" id="KW-0482">Metalloprotease</keyword>
<comment type="similarity">
    <text evidence="1">Belongs to the AAA ATPase family.</text>
</comment>
<dbReference type="GO" id="GO:0008237">
    <property type="term" value="F:metallopeptidase activity"/>
    <property type="evidence" value="ECO:0007669"/>
    <property type="project" value="UniProtKB-KW"/>
</dbReference>
<dbReference type="CDD" id="cd19481">
    <property type="entry name" value="RecA-like_protease"/>
    <property type="match status" value="1"/>
</dbReference>
<keyword evidence="2" id="KW-0547">Nucleotide-binding</keyword>
<keyword evidence="7" id="KW-1185">Reference proteome</keyword>
<dbReference type="Pfam" id="PF00004">
    <property type="entry name" value="AAA"/>
    <property type="match status" value="1"/>
</dbReference>
<evidence type="ECO:0000259" key="5">
    <source>
        <dbReference type="SMART" id="SM00382"/>
    </source>
</evidence>
<dbReference type="SMART" id="SM00382">
    <property type="entry name" value="AAA"/>
    <property type="match status" value="1"/>
</dbReference>
<gene>
    <name evidence="6" type="primary">ftsH_2</name>
    <name evidence="6" type="ORF">LMG18101_00961</name>
</gene>
<dbReference type="Proteomes" id="UP001189757">
    <property type="component" value="Unassembled WGS sequence"/>
</dbReference>
<organism evidence="6 7">
    <name type="scientific">Ralstonia flaminis</name>
    <dbReference type="NCBI Taxonomy" id="3058597"/>
    <lineage>
        <taxon>Bacteria</taxon>
        <taxon>Pseudomonadati</taxon>
        <taxon>Pseudomonadota</taxon>
        <taxon>Betaproteobacteria</taxon>
        <taxon>Burkholderiales</taxon>
        <taxon>Burkholderiaceae</taxon>
        <taxon>Ralstonia</taxon>
    </lineage>
</organism>
<dbReference type="EMBL" id="CATZLL010000003">
    <property type="protein sequence ID" value="CAJ0810684.1"/>
    <property type="molecule type" value="Genomic_DNA"/>
</dbReference>
<dbReference type="InterPro" id="IPR003593">
    <property type="entry name" value="AAA+_ATPase"/>
</dbReference>
<evidence type="ECO:0000256" key="2">
    <source>
        <dbReference type="ARBA" id="ARBA00022741"/>
    </source>
</evidence>
<accession>A0ABN9JJQ4</accession>
<name>A0ABN9JJQ4_9RALS</name>
<dbReference type="InterPro" id="IPR027417">
    <property type="entry name" value="P-loop_NTPase"/>
</dbReference>